<evidence type="ECO:0000313" key="17">
    <source>
        <dbReference type="Proteomes" id="UP000030764"/>
    </source>
</evidence>
<dbReference type="Gene3D" id="1.20.5.340">
    <property type="match status" value="4"/>
</dbReference>
<dbReference type="Pfam" id="PF00063">
    <property type="entry name" value="Myosin_head"/>
    <property type="match status" value="1"/>
</dbReference>
<dbReference type="InterPro" id="IPR015421">
    <property type="entry name" value="PyrdxlP-dep_Trfase_major"/>
</dbReference>
<dbReference type="GO" id="GO:0016460">
    <property type="term" value="C:myosin II complex"/>
    <property type="evidence" value="ECO:0007669"/>
    <property type="project" value="TreeGrafter"/>
</dbReference>
<dbReference type="InterPro" id="IPR015424">
    <property type="entry name" value="PyrdxlP-dep_Trfase"/>
</dbReference>
<dbReference type="Pfam" id="PF01576">
    <property type="entry name" value="Myosin_tail_1"/>
    <property type="match status" value="1"/>
</dbReference>
<evidence type="ECO:0000256" key="10">
    <source>
        <dbReference type="ARBA" id="ARBA00023203"/>
    </source>
</evidence>
<dbReference type="InterPro" id="IPR001609">
    <property type="entry name" value="Myosin_head_motor_dom-like"/>
</dbReference>
<evidence type="ECO:0000256" key="1">
    <source>
        <dbReference type="ARBA" id="ARBA00007441"/>
    </source>
</evidence>
<dbReference type="Gene3D" id="1.20.120.720">
    <property type="entry name" value="Myosin VI head, motor domain, U50 subdomain"/>
    <property type="match status" value="1"/>
</dbReference>
<evidence type="ECO:0000256" key="12">
    <source>
        <dbReference type="SAM" id="Coils"/>
    </source>
</evidence>
<dbReference type="InterPro" id="IPR002928">
    <property type="entry name" value="Myosin_tail"/>
</dbReference>
<dbReference type="GO" id="GO:0005516">
    <property type="term" value="F:calmodulin binding"/>
    <property type="evidence" value="ECO:0007669"/>
    <property type="project" value="UniProtKB-KW"/>
</dbReference>
<dbReference type="InterPro" id="IPR015422">
    <property type="entry name" value="PyrdxlP-dep_Trfase_small"/>
</dbReference>
<feature type="coiled-coil region" evidence="12">
    <location>
        <begin position="1585"/>
        <end position="1808"/>
    </location>
</feature>
<name>A0A085M864_9BILA</name>
<dbReference type="InterPro" id="IPR008989">
    <property type="entry name" value="Myosin_S1_N"/>
</dbReference>
<dbReference type="PRINTS" id="PR00193">
    <property type="entry name" value="MYOSINHEAVY"/>
</dbReference>
<dbReference type="PROSITE" id="PS51456">
    <property type="entry name" value="MYOSIN_MOTOR"/>
    <property type="match status" value="1"/>
</dbReference>
<feature type="coiled-coil region" evidence="12">
    <location>
        <begin position="1845"/>
        <end position="1921"/>
    </location>
</feature>
<reference evidence="16 17" key="1">
    <citation type="journal article" date="2014" name="Nat. Genet.">
        <title>Genome and transcriptome of the porcine whipworm Trichuris suis.</title>
        <authorList>
            <person name="Jex A.R."/>
            <person name="Nejsum P."/>
            <person name="Schwarz E.M."/>
            <person name="Hu L."/>
            <person name="Young N.D."/>
            <person name="Hall R.S."/>
            <person name="Korhonen P.K."/>
            <person name="Liao S."/>
            <person name="Thamsborg S."/>
            <person name="Xia J."/>
            <person name="Xu P."/>
            <person name="Wang S."/>
            <person name="Scheerlinck J.P."/>
            <person name="Hofmann A."/>
            <person name="Sternberg P.W."/>
            <person name="Wang J."/>
            <person name="Gasser R.B."/>
        </authorList>
    </citation>
    <scope>NUCLEOTIDE SEQUENCE [LARGE SCALE GENOMIC DNA]</scope>
    <source>
        <strain evidence="16">DCEP-RM93M</strain>
    </source>
</reference>
<dbReference type="Gene3D" id="3.40.850.10">
    <property type="entry name" value="Kinesin motor domain"/>
    <property type="match status" value="1"/>
</dbReference>
<dbReference type="EMBL" id="KL363217">
    <property type="protein sequence ID" value="KFD53410.1"/>
    <property type="molecule type" value="Genomic_DNA"/>
</dbReference>
<sequence>MTDEWRLLCSQEDLRYLVADSAGLNDPSVQSEWAKRRLVWVPHEMHGFVSASVLQERGDELLVELQDTGKTLTVSKDDVQKMNPPKFDKVADMADLTCLNEASVLHNLKARYYSGMIYTYSGLFCVVINPYKKLPIYTEKIVELYKGKKRHEVPPHVFAITDTAYRSMLQDREDQSILCTGESGAGKTENTKKVIQYLAYVAGASRTTKVSSSHGSLQHPTRGELEQQLLQANPILEAFGNAKTVKNDNSSRFGKFIRINFDMSGFICSANIESYLLEKSRANRQAKDERSFHIFYQFLHGTTAEEKRTFLLNNVNQYRFLANGNISLPGVDDAQEFHSTIHSMRIMNFLDDEISAILRVVSAVLHFGNMEFIQEKKSDQAILPDDTVVQKICHLLGLAVTELAKALLRPRIKVGRDYVHKAQSKEQAEFSVEAISKACYERMFKWLVNRINKSLDRTKRQSSSFIGILDIAGFEIFELNSFEQLCINYTNEKLQQLFNHTMFVLEQEEYQREGIEWQFIDFGLDLQPTIDLIEKPMGILSLLDEECWFPKATDKSYTEKLKANHSKHPKFIIPEFKAASDFALVHYAGRVDYLAEQWLMKNMDPLNENVVALLQNSSDPFVVNIWKDAEFAGIGVTEGNETAFGIRTKKGMFRTVSQLYKEQLSRLMATLRNCTPHFVRCIIPNYEKKTGKIDSPLVLEQLRCNGVLEGIRICRQGFPNRIPFQEFRQRYEILTPNVISKGFMDGKEAVKKMIESLELEPNLFRIGQSKIFFRAGVLAQLEEERDLKLTDLIINFQANCRGLLARRNYQKRVQQYNAIRVIQRNGLAYLKLRHWQWWRLFTKVKPLLQVTNQEEKLLHKEEELRQVKDVLQRQDVEVKDMEKKLQLLTDEKTVLAEQLQAEAEACAEAEEMRVRLLQRTQELQDHLTEMESRLEEEEDRYEKICEERRRLTQNIHDLENQLEDEEATRQKLLLEKVQVDSKLKRIEESYAALEDAHTKLQKEKKAIEERCAESSTRLSEEEDKAKYLARLKAKYEMQIAELEETLNKERQLRQELEKAKRKLEAEVMDLKEQVSEKSIQLDEMQQQLTRRDEEMAQALSRVDEETASKLTMNKQIRELESQLAETVEDLESEKVLRAKADKQKRDLAEELETLKTELEESHDHSHIQQELRTKREEELAQLKKTLEDETSVREQLIHDTKQKYLIQIESLTDLLEQTKKAKQQTEKSKALLESENSELANDLLNAQTARQEADKRRKAAEAQLSEMSARFADMEKSKNESHEAIAKYQVECESAQKIAEEAEQKLSVIAKSQSTLEKQLVELQESLQDETRLKLGLQTKLRQLESDFASVRDQKEELEEAKQNSQKHVQLLQTQLNEMKKKNEEVSVELLEDVKKKAQKEVDAVKKALIDVEAERNRMERSKKKIQEELEDAQLELSNLRSSHREMEKKQRRFDQLLAEERNRMGQMSAERDSVAQELRERETKILSLNNDLQAVQDQLADSERQRRALQVELDEIVSSTDTYGKNVHELEKAKRALEDELATVRTQMAEVEDNLQINEDVRLRLEVNLQALKAEFERNAQLKDGDNEEKRKQLNNRIRDLEEELENERTYKNSAVNSKRNLEQQIRELEMQVDSSNRYKEDMAKQLKKATLQVKELQRELEEARQGRDDTVAMVRDIEKRCRCAESEITILQSQLDAAVSARKQAETERDDLSEQLSSLNAKGSISAEDRRRLEDRIRALEEELDDELTNSELANDRHRKLLIQVEQLTSDLSSERSNSQKLDMERELLERSIRDLRAKLTEAEAYMKSKTKTLTTMYEAKVADLENKISAEASERIALTRALKKSEKRLVDMSLKLEEERRQQEQVKEETEAMHNRLKLMKKRMAENDEETDRILQRSRKFQREVEELHEVNESLTKEISHFRGRMRRLGMDGLGSTKGNLSFAGFRSSSSILNKIGSNELLDASDGSVASRDESIGEDNNVPTSNGGTTNEGKTDSASLSWFGSVCMGPPDAILGLTEAYNRDTNKMKVNLGVGAYRDDNGQPFVLPSVRKVEEMIMEAHLDKEYAGIAGIPQFCEAAVRLAFGDDHPVLTRRLLSSSDYAWERHCAVDIRNRGASTCGSVFRKCTHVWRLSGTIILKEKFHQGPKVVWVPNPTWNNHGNILRHTGLGMRYYRYYDPKTCGVDETGLIDDLTRRELYPWFDMAYQGFATGDPDRDAYPVRLFLERGHQLTLVQSFAKNMGLYGERVGALTFVGSEEMEAQCILSQLKILIRPLFSNPPIHGARIAHLILTKPELKQQWCALLRRCLRLQDLKVMTNRIMGARRSLKDCLEKEGSSRNWQHIVDQIGMFCYSGLSEAEVNRLIKDYSIYLTKDGRVSVAGISSTNVQYLARAIHEVTNTNDEQKAANGKERAIQIMPIERCRCALRFACDQKLFNEIFSRPPSDYAEEKRKLSFGAIFSVHSSSWANLNF</sequence>
<gene>
    <name evidence="16" type="ORF">M513_05674</name>
</gene>
<feature type="compositionally biased region" description="Polar residues" evidence="13">
    <location>
        <begin position="1984"/>
        <end position="1998"/>
    </location>
</feature>
<dbReference type="Gene3D" id="1.10.10.820">
    <property type="match status" value="1"/>
</dbReference>
<dbReference type="GO" id="GO:0030170">
    <property type="term" value="F:pyridoxal phosphate binding"/>
    <property type="evidence" value="ECO:0007669"/>
    <property type="project" value="InterPro"/>
</dbReference>
<keyword evidence="8 11" id="KW-0518">Myosin</keyword>
<dbReference type="Gene3D" id="6.10.250.2420">
    <property type="match status" value="1"/>
</dbReference>
<evidence type="ECO:0000256" key="9">
    <source>
        <dbReference type="ARBA" id="ARBA00023175"/>
    </source>
</evidence>
<feature type="binding site" evidence="11">
    <location>
        <begin position="181"/>
        <end position="188"/>
    </location>
    <ligand>
        <name>ATP</name>
        <dbReference type="ChEBI" id="CHEBI:30616"/>
    </ligand>
</feature>
<dbReference type="FunFam" id="1.20.5.340:FF:000007">
    <property type="entry name" value="Myosin heavy chain, non-muscle"/>
    <property type="match status" value="1"/>
</dbReference>
<dbReference type="FunFam" id="1.20.5.4820:FF:000002">
    <property type="entry name" value="Myosin heavy chain 10"/>
    <property type="match status" value="1"/>
</dbReference>
<keyword evidence="17" id="KW-1185">Reference proteome</keyword>
<feature type="domain" description="Myosin motor" evidence="14">
    <location>
        <begin position="88"/>
        <end position="786"/>
    </location>
</feature>
<organism evidence="16 17">
    <name type="scientific">Trichuris suis</name>
    <name type="common">pig whipworm</name>
    <dbReference type="NCBI Taxonomy" id="68888"/>
    <lineage>
        <taxon>Eukaryota</taxon>
        <taxon>Metazoa</taxon>
        <taxon>Ecdysozoa</taxon>
        <taxon>Nematoda</taxon>
        <taxon>Enoplea</taxon>
        <taxon>Dorylaimia</taxon>
        <taxon>Trichinellida</taxon>
        <taxon>Trichuridae</taxon>
        <taxon>Trichuris</taxon>
    </lineage>
</organism>
<dbReference type="Gene3D" id="3.90.1150.10">
    <property type="entry name" value="Aspartate Aminotransferase, domain 1"/>
    <property type="match status" value="2"/>
</dbReference>
<dbReference type="FunFam" id="1.10.10.820:FF:000001">
    <property type="entry name" value="Myosin heavy chain"/>
    <property type="match status" value="1"/>
</dbReference>
<dbReference type="GO" id="GO:0005524">
    <property type="term" value="F:ATP binding"/>
    <property type="evidence" value="ECO:0007669"/>
    <property type="project" value="UniProtKB-UniRule"/>
</dbReference>
<dbReference type="Proteomes" id="UP000030764">
    <property type="component" value="Unassembled WGS sequence"/>
</dbReference>
<dbReference type="InterPro" id="IPR004839">
    <property type="entry name" value="Aminotransferase_I/II_large"/>
</dbReference>
<evidence type="ECO:0008006" key="18">
    <source>
        <dbReference type="Google" id="ProtNLM"/>
    </source>
</evidence>
<dbReference type="SUPFAM" id="SSF52540">
    <property type="entry name" value="P-loop containing nucleoside triphosphate hydrolases"/>
    <property type="match status" value="1"/>
</dbReference>
<dbReference type="InterPro" id="IPR004838">
    <property type="entry name" value="NHTrfase_class1_PyrdxlP-BS"/>
</dbReference>
<dbReference type="GO" id="GO:0051015">
    <property type="term" value="F:actin filament binding"/>
    <property type="evidence" value="ECO:0007669"/>
    <property type="project" value="InterPro"/>
</dbReference>
<evidence type="ECO:0000256" key="5">
    <source>
        <dbReference type="ARBA" id="ARBA00022860"/>
    </source>
</evidence>
<feature type="region of interest" description="Disordered" evidence="13">
    <location>
        <begin position="1969"/>
        <end position="1998"/>
    </location>
</feature>
<keyword evidence="5" id="KW-0112">Calmodulin-binding</keyword>
<dbReference type="Gene3D" id="3.40.640.10">
    <property type="entry name" value="Type I PLP-dependent aspartate aminotransferase-like (Major domain)"/>
    <property type="match status" value="2"/>
</dbReference>
<dbReference type="InterPro" id="IPR004009">
    <property type="entry name" value="SH3_Myosin"/>
</dbReference>
<dbReference type="InterPro" id="IPR027417">
    <property type="entry name" value="P-loop_NTPase"/>
</dbReference>
<dbReference type="PROSITE" id="PS00105">
    <property type="entry name" value="AA_TRANSFER_CLASS_1"/>
    <property type="match status" value="1"/>
</dbReference>
<evidence type="ECO:0000256" key="13">
    <source>
        <dbReference type="SAM" id="MobiDB-lite"/>
    </source>
</evidence>
<dbReference type="PROSITE" id="PS51844">
    <property type="entry name" value="SH3_LIKE"/>
    <property type="match status" value="1"/>
</dbReference>
<evidence type="ECO:0000256" key="8">
    <source>
        <dbReference type="ARBA" id="ARBA00023123"/>
    </source>
</evidence>
<dbReference type="FunFam" id="1.20.120.720:FF:000001">
    <property type="entry name" value="Myosin heavy chain, muscle"/>
    <property type="match status" value="1"/>
</dbReference>
<evidence type="ECO:0000256" key="2">
    <source>
        <dbReference type="ARBA" id="ARBA00008314"/>
    </source>
</evidence>
<dbReference type="GO" id="GO:0045177">
    <property type="term" value="C:apical part of cell"/>
    <property type="evidence" value="ECO:0007669"/>
    <property type="project" value="UniProtKB-ARBA"/>
</dbReference>
<dbReference type="SMART" id="SM00242">
    <property type="entry name" value="MYSc"/>
    <property type="match status" value="1"/>
</dbReference>
<keyword evidence="4 11" id="KW-0067">ATP-binding</keyword>
<evidence type="ECO:0000256" key="6">
    <source>
        <dbReference type="ARBA" id="ARBA00022898"/>
    </source>
</evidence>
<comment type="similarity">
    <text evidence="2 11">Belongs to the TRAFAC class myosin-kinesin ATPase superfamily. Myosin family.</text>
</comment>
<dbReference type="PANTHER" id="PTHR45615">
    <property type="entry name" value="MYOSIN HEAVY CHAIN, NON-MUSCLE"/>
    <property type="match status" value="1"/>
</dbReference>
<dbReference type="PROSITE" id="PS50096">
    <property type="entry name" value="IQ"/>
    <property type="match status" value="1"/>
</dbReference>
<accession>A0A085M864</accession>
<dbReference type="FunFam" id="3.40.850.10:FF:000101">
    <property type="entry name" value="Slow myosin heavy chain 2"/>
    <property type="match status" value="1"/>
</dbReference>
<feature type="coiled-coil region" evidence="12">
    <location>
        <begin position="850"/>
        <end position="1555"/>
    </location>
</feature>
<dbReference type="Gene3D" id="1.20.5.4820">
    <property type="match status" value="1"/>
</dbReference>
<dbReference type="FunFam" id="2.30.30.360:FF:000001">
    <property type="entry name" value="Myosin heavy chain"/>
    <property type="match status" value="1"/>
</dbReference>
<evidence type="ECO:0000313" key="16">
    <source>
        <dbReference type="EMBL" id="KFD53410.1"/>
    </source>
</evidence>
<dbReference type="PANTHER" id="PTHR45615:SF40">
    <property type="entry name" value="MYOSIN HEAVY CHAIN, NON-MUSCLE"/>
    <property type="match status" value="1"/>
</dbReference>
<proteinExistence type="inferred from homology"/>
<protein>
    <recommendedName>
        <fullName evidence="18">Myosin head</fullName>
    </recommendedName>
</protein>
<dbReference type="GO" id="GO:0000146">
    <property type="term" value="F:microfilament motor activity"/>
    <property type="evidence" value="ECO:0007669"/>
    <property type="project" value="TreeGrafter"/>
</dbReference>
<dbReference type="FunFam" id="1.20.58.530:FF:000003">
    <property type="entry name" value="Myosin heavy chain 10"/>
    <property type="match status" value="1"/>
</dbReference>
<evidence type="ECO:0000256" key="4">
    <source>
        <dbReference type="ARBA" id="ARBA00022840"/>
    </source>
</evidence>
<dbReference type="SUPFAM" id="SSF90257">
    <property type="entry name" value="Myosin rod fragments"/>
    <property type="match status" value="4"/>
</dbReference>
<evidence type="ECO:0000256" key="11">
    <source>
        <dbReference type="PROSITE-ProRule" id="PRU00782"/>
    </source>
</evidence>
<keyword evidence="3 11" id="KW-0547">Nucleotide-binding</keyword>
<dbReference type="Pfam" id="PF00155">
    <property type="entry name" value="Aminotran_1_2"/>
    <property type="match status" value="1"/>
</dbReference>
<evidence type="ECO:0000256" key="3">
    <source>
        <dbReference type="ARBA" id="ARBA00022741"/>
    </source>
</evidence>
<keyword evidence="9 11" id="KW-0505">Motor protein</keyword>
<dbReference type="GO" id="GO:0005863">
    <property type="term" value="C:striated muscle myosin thick filament"/>
    <property type="evidence" value="ECO:0007669"/>
    <property type="project" value="UniProtKB-ARBA"/>
</dbReference>
<feature type="region of interest" description="Actin-binding" evidence="11">
    <location>
        <begin position="664"/>
        <end position="686"/>
    </location>
</feature>
<dbReference type="SUPFAM" id="SSF53383">
    <property type="entry name" value="PLP-dependent transferases"/>
    <property type="match status" value="1"/>
</dbReference>
<dbReference type="InterPro" id="IPR036961">
    <property type="entry name" value="Kinesin_motor_dom_sf"/>
</dbReference>
<dbReference type="Pfam" id="PF02736">
    <property type="entry name" value="Myosin_N"/>
    <property type="match status" value="1"/>
</dbReference>
<evidence type="ECO:0000259" key="14">
    <source>
        <dbReference type="PROSITE" id="PS51456"/>
    </source>
</evidence>
<dbReference type="Gene3D" id="2.30.30.360">
    <property type="entry name" value="Myosin S1 fragment, N-terminal"/>
    <property type="match status" value="1"/>
</dbReference>
<dbReference type="CDD" id="cd01377">
    <property type="entry name" value="MYSc_class_II"/>
    <property type="match status" value="1"/>
</dbReference>
<dbReference type="Gene3D" id="1.20.58.530">
    <property type="match status" value="1"/>
</dbReference>
<dbReference type="GO" id="GO:0060972">
    <property type="term" value="P:left/right pattern formation"/>
    <property type="evidence" value="ECO:0007669"/>
    <property type="project" value="UniProtKB-ARBA"/>
</dbReference>
<comment type="similarity">
    <text evidence="1">Belongs to the class-I pyridoxal-phosphate-dependent aminotransferase family.</text>
</comment>
<feature type="domain" description="Myosin N-terminal SH3-like" evidence="15">
    <location>
        <begin position="34"/>
        <end position="84"/>
    </location>
</feature>
<keyword evidence="10 11" id="KW-0009">Actin-binding</keyword>
<keyword evidence="6" id="KW-0663">Pyridoxal phosphate</keyword>
<keyword evidence="7 12" id="KW-0175">Coiled coil</keyword>
<evidence type="ECO:0000256" key="7">
    <source>
        <dbReference type="ARBA" id="ARBA00023054"/>
    </source>
</evidence>
<evidence type="ECO:0000259" key="15">
    <source>
        <dbReference type="PROSITE" id="PS51844"/>
    </source>
</evidence>